<dbReference type="AlphaFoldDB" id="A0A6G1GY03"/>
<dbReference type="Proteomes" id="UP000800041">
    <property type="component" value="Unassembled WGS sequence"/>
</dbReference>
<proteinExistence type="predicted"/>
<gene>
    <name evidence="3" type="ORF">K402DRAFT_379006</name>
</gene>
<protein>
    <submittedName>
        <fullName evidence="3">Uncharacterized protein</fullName>
    </submittedName>
</protein>
<keyword evidence="2" id="KW-0732">Signal</keyword>
<dbReference type="EMBL" id="ML977161">
    <property type="protein sequence ID" value="KAF1985694.1"/>
    <property type="molecule type" value="Genomic_DNA"/>
</dbReference>
<name>A0A6G1GY03_9PEZI</name>
<feature type="region of interest" description="Disordered" evidence="1">
    <location>
        <begin position="104"/>
        <end position="125"/>
    </location>
</feature>
<evidence type="ECO:0000313" key="4">
    <source>
        <dbReference type="Proteomes" id="UP000800041"/>
    </source>
</evidence>
<sequence>MQPQKTSSKLFISFIISLLLLLLLLASPAHAYYPQGFITAPTNGTPIAPGASFPFTYNVRSDYCLTSYNYTVWMLTSPVGFPPIVFSDLLTGVATGHYFGRWSQDSVSNPNPPNPPPRELVMPDFSERPGGFGSGTSVADLEVWLAVIEEYNYCQGIVGNHLSLTANYLWYNSTWG</sequence>
<evidence type="ECO:0000256" key="2">
    <source>
        <dbReference type="SAM" id="SignalP"/>
    </source>
</evidence>
<accession>A0A6G1GY03</accession>
<evidence type="ECO:0000256" key="1">
    <source>
        <dbReference type="SAM" id="MobiDB-lite"/>
    </source>
</evidence>
<feature type="signal peptide" evidence="2">
    <location>
        <begin position="1"/>
        <end position="31"/>
    </location>
</feature>
<evidence type="ECO:0000313" key="3">
    <source>
        <dbReference type="EMBL" id="KAF1985694.1"/>
    </source>
</evidence>
<keyword evidence="4" id="KW-1185">Reference proteome</keyword>
<reference evidence="3" key="1">
    <citation type="journal article" date="2020" name="Stud. Mycol.">
        <title>101 Dothideomycetes genomes: a test case for predicting lifestyles and emergence of pathogens.</title>
        <authorList>
            <person name="Haridas S."/>
            <person name="Albert R."/>
            <person name="Binder M."/>
            <person name="Bloem J."/>
            <person name="Labutti K."/>
            <person name="Salamov A."/>
            <person name="Andreopoulos B."/>
            <person name="Baker S."/>
            <person name="Barry K."/>
            <person name="Bills G."/>
            <person name="Bluhm B."/>
            <person name="Cannon C."/>
            <person name="Castanera R."/>
            <person name="Culley D."/>
            <person name="Daum C."/>
            <person name="Ezra D."/>
            <person name="Gonzalez J."/>
            <person name="Henrissat B."/>
            <person name="Kuo A."/>
            <person name="Liang C."/>
            <person name="Lipzen A."/>
            <person name="Lutzoni F."/>
            <person name="Magnuson J."/>
            <person name="Mondo S."/>
            <person name="Nolan M."/>
            <person name="Ohm R."/>
            <person name="Pangilinan J."/>
            <person name="Park H.-J."/>
            <person name="Ramirez L."/>
            <person name="Alfaro M."/>
            <person name="Sun H."/>
            <person name="Tritt A."/>
            <person name="Yoshinaga Y."/>
            <person name="Zwiers L.-H."/>
            <person name="Turgeon B."/>
            <person name="Goodwin S."/>
            <person name="Spatafora J."/>
            <person name="Crous P."/>
            <person name="Grigoriev I."/>
        </authorList>
    </citation>
    <scope>NUCLEOTIDE SEQUENCE</scope>
    <source>
        <strain evidence="3">CBS 113979</strain>
    </source>
</reference>
<feature type="chain" id="PRO_5026147489" evidence="2">
    <location>
        <begin position="32"/>
        <end position="176"/>
    </location>
</feature>
<organism evidence="3 4">
    <name type="scientific">Aulographum hederae CBS 113979</name>
    <dbReference type="NCBI Taxonomy" id="1176131"/>
    <lineage>
        <taxon>Eukaryota</taxon>
        <taxon>Fungi</taxon>
        <taxon>Dikarya</taxon>
        <taxon>Ascomycota</taxon>
        <taxon>Pezizomycotina</taxon>
        <taxon>Dothideomycetes</taxon>
        <taxon>Pleosporomycetidae</taxon>
        <taxon>Aulographales</taxon>
        <taxon>Aulographaceae</taxon>
    </lineage>
</organism>
<dbReference type="OrthoDB" id="3944184at2759"/>